<reference evidence="1 2" key="1">
    <citation type="submission" date="2023-01" db="EMBL/GenBank/DDBJ databases">
        <title>Cultivation and genomic characterization of new, ubiquitous marine nitrite-oxidizing bacteria from the Nitrospirales.</title>
        <authorList>
            <person name="Mueller A.J."/>
            <person name="Daebeler A."/>
            <person name="Herbold C.W."/>
            <person name="Kirkegaard R.H."/>
            <person name="Daims H."/>
        </authorList>
    </citation>
    <scope>NUCLEOTIDE SEQUENCE [LARGE SCALE GENOMIC DNA]</scope>
    <source>
        <strain evidence="1 2">VA</strain>
    </source>
</reference>
<organism evidence="1 2">
    <name type="scientific">Candidatus Nitrospira allomarina</name>
    <dbReference type="NCBI Taxonomy" id="3020900"/>
    <lineage>
        <taxon>Bacteria</taxon>
        <taxon>Pseudomonadati</taxon>
        <taxon>Nitrospirota</taxon>
        <taxon>Nitrospiria</taxon>
        <taxon>Nitrospirales</taxon>
        <taxon>Nitrospiraceae</taxon>
        <taxon>Nitrospira</taxon>
    </lineage>
</organism>
<dbReference type="RefSeq" id="WP_312643511.1">
    <property type="nucleotide sequence ID" value="NZ_CP116967.1"/>
</dbReference>
<protein>
    <submittedName>
        <fullName evidence="1">Uncharacterized protein</fullName>
    </submittedName>
</protein>
<gene>
    <name evidence="1" type="ORF">PP769_19525</name>
</gene>
<keyword evidence="2" id="KW-1185">Reference proteome</keyword>
<dbReference type="AlphaFoldDB" id="A0AA96G9V9"/>
<evidence type="ECO:0000313" key="2">
    <source>
        <dbReference type="Proteomes" id="UP001302719"/>
    </source>
</evidence>
<evidence type="ECO:0000313" key="1">
    <source>
        <dbReference type="EMBL" id="WNM58134.1"/>
    </source>
</evidence>
<name>A0AA96G9V9_9BACT</name>
<sequence>MGSHSKVYPTDIFFGKENEERIFASNGFERVEYAFDEFCSQLVDVHVKQGVRIHSLRVCAEEGPTHIKFSSAASVLKVFHGNEFGTLLTVQYEKRKYTVWLPAACAKFHFDQSQRISAPEDSFLPCHWEVNSGIQLQLFLSGMPGERAIVPFVIIEDACEEFVGEITSLNSVERRVYRKTDWFYASKPSDIWTYLVNGSLYDPRGHKDLKKRFKCQQCAFAWWSYFGFLYHETGKKLYDIIQNVIAYSVVLDLSPKGEWGHGFWTDEIETHARFHLDGIHLLISQYEKTGESLWIEAAERGITFVSEHLMEQLDDGSLWFLHDTNEHMDKHAHFHSILFGKSPGNSLCLNTHVQALTVLNRLSHVIPQETRYAEWSEKGLRALQRVLEHQPAEALYKIFIVMWVKSRKKPRSKVEVVAHAVKVRSIRKVFWALRRKYPRLVYPGGWIDRDLTISCFSEEYQITNLKDFLTLYQQMPLSWLLPYIKNNFNFLRKFLFQFGLTNALESSPYYIEFMDVLYMYDKYIEKIDPEEIQRTKETIRRQTGGYSVDYFASELVRGK</sequence>
<proteinExistence type="predicted"/>
<dbReference type="EMBL" id="CP116967">
    <property type="protein sequence ID" value="WNM58134.1"/>
    <property type="molecule type" value="Genomic_DNA"/>
</dbReference>
<accession>A0AA96G9V9</accession>
<dbReference type="KEGG" id="nall:PP769_19525"/>
<dbReference type="Proteomes" id="UP001302719">
    <property type="component" value="Chromosome"/>
</dbReference>